<dbReference type="EC" id="1.2.1.-" evidence="8"/>
<keyword evidence="5" id="KW-0520">NAD</keyword>
<dbReference type="OrthoDB" id="9803304at2"/>
<feature type="binding site" evidence="5">
    <location>
        <position position="79"/>
    </location>
    <ligand>
        <name>NAD(+)</name>
        <dbReference type="ChEBI" id="CHEBI:57540"/>
    </ligand>
</feature>
<dbReference type="AlphaFoldDB" id="A0A1G9E5W1"/>
<dbReference type="CDD" id="cd18126">
    <property type="entry name" value="GAPDH_I_C"/>
    <property type="match status" value="1"/>
</dbReference>
<feature type="binding site" evidence="5">
    <location>
        <position position="121"/>
    </location>
    <ligand>
        <name>NAD(+)</name>
        <dbReference type="ChEBI" id="CHEBI:57540"/>
    </ligand>
</feature>
<feature type="site" description="Activates thiol group during catalysis" evidence="6">
    <location>
        <position position="180"/>
    </location>
</feature>
<feature type="binding site" evidence="5">
    <location>
        <position position="316"/>
    </location>
    <ligand>
        <name>NAD(+)</name>
        <dbReference type="ChEBI" id="CHEBI:57540"/>
    </ligand>
</feature>
<dbReference type="PANTHER" id="PTHR43148">
    <property type="entry name" value="GLYCERALDEHYDE-3-PHOSPHATE DEHYDROGENASE 2"/>
    <property type="match status" value="1"/>
</dbReference>
<dbReference type="Proteomes" id="UP000198718">
    <property type="component" value="Unassembled WGS sequence"/>
</dbReference>
<dbReference type="STRING" id="393762.SAMN05660472_01847"/>
<dbReference type="FunFam" id="3.40.50.720:FF:000001">
    <property type="entry name" value="Glyceraldehyde-3-phosphate dehydrogenase"/>
    <property type="match status" value="1"/>
</dbReference>
<keyword evidence="11" id="KW-1185">Reference proteome</keyword>
<organism evidence="10 11">
    <name type="scientific">Natronincola ferrireducens</name>
    <dbReference type="NCBI Taxonomy" id="393762"/>
    <lineage>
        <taxon>Bacteria</taxon>
        <taxon>Bacillati</taxon>
        <taxon>Bacillota</taxon>
        <taxon>Clostridia</taxon>
        <taxon>Peptostreptococcales</taxon>
        <taxon>Natronincolaceae</taxon>
        <taxon>Natronincola</taxon>
    </lineage>
</organism>
<dbReference type="PRINTS" id="PR00078">
    <property type="entry name" value="G3PDHDRGNASE"/>
</dbReference>
<dbReference type="InterPro" id="IPR020828">
    <property type="entry name" value="GlycerAld_3-P_DH_NAD(P)-bd"/>
</dbReference>
<dbReference type="SMART" id="SM00846">
    <property type="entry name" value="Gp_dh_N"/>
    <property type="match status" value="1"/>
</dbReference>
<dbReference type="Pfam" id="PF00044">
    <property type="entry name" value="Gp_dh_N"/>
    <property type="match status" value="1"/>
</dbReference>
<evidence type="ECO:0000256" key="2">
    <source>
        <dbReference type="ARBA" id="ARBA00023002"/>
    </source>
</evidence>
<dbReference type="PROSITE" id="PS00071">
    <property type="entry name" value="GAPDH"/>
    <property type="match status" value="1"/>
</dbReference>
<feature type="active site" description="Nucleophile" evidence="3">
    <location>
        <position position="153"/>
    </location>
</feature>
<dbReference type="Gene3D" id="3.30.360.10">
    <property type="entry name" value="Dihydrodipicolinate Reductase, domain 2"/>
    <property type="match status" value="1"/>
</dbReference>
<feature type="binding site" evidence="4">
    <location>
        <begin position="211"/>
        <end position="212"/>
    </location>
    <ligand>
        <name>D-glyceraldehyde 3-phosphate</name>
        <dbReference type="ChEBI" id="CHEBI:59776"/>
    </ligand>
</feature>
<evidence type="ECO:0000256" key="3">
    <source>
        <dbReference type="PIRSR" id="PIRSR000149-1"/>
    </source>
</evidence>
<feature type="binding site" evidence="5">
    <location>
        <position position="35"/>
    </location>
    <ligand>
        <name>NAD(+)</name>
        <dbReference type="ChEBI" id="CHEBI:57540"/>
    </ligand>
</feature>
<feature type="binding site" evidence="4">
    <location>
        <position position="234"/>
    </location>
    <ligand>
        <name>D-glyceraldehyde 3-phosphate</name>
        <dbReference type="ChEBI" id="CHEBI:59776"/>
    </ligand>
</feature>
<dbReference type="GO" id="GO:0006006">
    <property type="term" value="P:glucose metabolic process"/>
    <property type="evidence" value="ECO:0007669"/>
    <property type="project" value="InterPro"/>
</dbReference>
<name>A0A1G9E5W1_9FIRM</name>
<proteinExistence type="inferred from homology"/>
<feature type="binding site" evidence="4">
    <location>
        <begin position="152"/>
        <end position="154"/>
    </location>
    <ligand>
        <name>D-glyceraldehyde 3-phosphate</name>
        <dbReference type="ChEBI" id="CHEBI:59776"/>
    </ligand>
</feature>
<dbReference type="SUPFAM" id="SSF55347">
    <property type="entry name" value="Glyceraldehyde-3-phosphate dehydrogenase-like, C-terminal domain"/>
    <property type="match status" value="1"/>
</dbReference>
<dbReference type="InterPro" id="IPR006424">
    <property type="entry name" value="Glyceraldehyde-3-P_DH_1"/>
</dbReference>
<evidence type="ECO:0000313" key="11">
    <source>
        <dbReference type="Proteomes" id="UP000198718"/>
    </source>
</evidence>
<evidence type="ECO:0000313" key="10">
    <source>
        <dbReference type="EMBL" id="SDK71524.1"/>
    </source>
</evidence>
<keyword evidence="5" id="KW-0547">Nucleotide-binding</keyword>
<protein>
    <recommendedName>
        <fullName evidence="8">Glyceraldehyde-3-phosphate dehydrogenase</fullName>
        <ecNumber evidence="8">1.2.1.-</ecNumber>
    </recommendedName>
</protein>
<dbReference type="InterPro" id="IPR020830">
    <property type="entry name" value="GlycerAld_3-P_DH_AS"/>
</dbReference>
<dbReference type="InterPro" id="IPR020829">
    <property type="entry name" value="GlycerAld_3-P_DH_cat"/>
</dbReference>
<reference evidence="10 11" key="1">
    <citation type="submission" date="2016-10" db="EMBL/GenBank/DDBJ databases">
        <authorList>
            <person name="de Groot N.N."/>
        </authorList>
    </citation>
    <scope>NUCLEOTIDE SEQUENCE [LARGE SCALE GENOMIC DNA]</scope>
    <source>
        <strain evidence="10 11">DSM 18346</strain>
    </source>
</reference>
<sequence length="336" mass="36776">MSVKVAINGFGRIGRNVFKAALEEKRDWEIVAINDLTDPKTLAHLLRYDSLYGKFNGTIEVKEDAIIVNGKEVKIFAERDPEQLPWGDLGVDIVIESTGIFRSKDKAQKHITAGAKKVVISAPAKKEDITIVMGVNEEKYDPANHHIVSNASCTTNCLAPFAKILDENFGIKKGLMTTIHAYTNDQQILDLPHEDLRRARAAAESIIPTTTGAAEAVALVLPQLKGKLSGMAMRVPTPTVSVVDLVAELDKSTTAEEVNRVLKEAAAGELKGILDFSEEPLVSIDYRQDPNSSIIDGLSTIVMDGNLVKVVSWYDNEWGYSVRVVDLVSYMVSKGI</sequence>
<evidence type="ECO:0000256" key="7">
    <source>
        <dbReference type="RuleBase" id="RU000397"/>
    </source>
</evidence>
<dbReference type="Gene3D" id="3.40.50.720">
    <property type="entry name" value="NAD(P)-binding Rossmann-like Domain"/>
    <property type="match status" value="1"/>
</dbReference>
<evidence type="ECO:0000256" key="6">
    <source>
        <dbReference type="PIRSR" id="PIRSR000149-4"/>
    </source>
</evidence>
<dbReference type="GO" id="GO:0050661">
    <property type="term" value="F:NADP binding"/>
    <property type="evidence" value="ECO:0007669"/>
    <property type="project" value="InterPro"/>
</dbReference>
<evidence type="ECO:0000256" key="5">
    <source>
        <dbReference type="PIRSR" id="PIRSR000149-3"/>
    </source>
</evidence>
<dbReference type="RefSeq" id="WP_090553409.1">
    <property type="nucleotide sequence ID" value="NZ_FNFP01000003.1"/>
</dbReference>
<dbReference type="EMBL" id="FNFP01000003">
    <property type="protein sequence ID" value="SDK71524.1"/>
    <property type="molecule type" value="Genomic_DNA"/>
</dbReference>
<accession>A0A1G9E5W1</accession>
<dbReference type="SUPFAM" id="SSF51735">
    <property type="entry name" value="NAD(P)-binding Rossmann-fold domains"/>
    <property type="match status" value="1"/>
</dbReference>
<dbReference type="InterPro" id="IPR020831">
    <property type="entry name" value="GlycerAld/Erythrose_P_DH"/>
</dbReference>
<dbReference type="CDD" id="cd05214">
    <property type="entry name" value="GAPDH_I_N"/>
    <property type="match status" value="1"/>
</dbReference>
<gene>
    <name evidence="10" type="ORF">SAMN05660472_01847</name>
</gene>
<dbReference type="NCBIfam" id="TIGR01534">
    <property type="entry name" value="GAPDH-I"/>
    <property type="match status" value="1"/>
</dbReference>
<feature type="domain" description="Glyceraldehyde 3-phosphate dehydrogenase NAD(P) binding" evidence="9">
    <location>
        <begin position="3"/>
        <end position="153"/>
    </location>
</feature>
<dbReference type="Pfam" id="PF02800">
    <property type="entry name" value="Gp_dh_C"/>
    <property type="match status" value="1"/>
</dbReference>
<feature type="binding site" evidence="4">
    <location>
        <position position="183"/>
    </location>
    <ligand>
        <name>D-glyceraldehyde 3-phosphate</name>
        <dbReference type="ChEBI" id="CHEBI:59776"/>
    </ligand>
</feature>
<evidence type="ECO:0000256" key="8">
    <source>
        <dbReference type="RuleBase" id="RU361160"/>
    </source>
</evidence>
<dbReference type="FunFam" id="3.30.360.10:FF:000002">
    <property type="entry name" value="Glyceraldehyde-3-phosphate dehydrogenase"/>
    <property type="match status" value="1"/>
</dbReference>
<feature type="binding site" evidence="5">
    <location>
        <begin position="12"/>
        <end position="13"/>
    </location>
    <ligand>
        <name>NAD(+)</name>
        <dbReference type="ChEBI" id="CHEBI:57540"/>
    </ligand>
</feature>
<comment type="similarity">
    <text evidence="1 7">Belongs to the glyceraldehyde-3-phosphate dehydrogenase family.</text>
</comment>
<evidence type="ECO:0000256" key="4">
    <source>
        <dbReference type="PIRSR" id="PIRSR000149-2"/>
    </source>
</evidence>
<dbReference type="GO" id="GO:0051287">
    <property type="term" value="F:NAD binding"/>
    <property type="evidence" value="ECO:0007669"/>
    <property type="project" value="InterPro"/>
</dbReference>
<dbReference type="InterPro" id="IPR036291">
    <property type="entry name" value="NAD(P)-bd_dom_sf"/>
</dbReference>
<dbReference type="PIRSF" id="PIRSF000149">
    <property type="entry name" value="GAP_DH"/>
    <property type="match status" value="1"/>
</dbReference>
<evidence type="ECO:0000259" key="9">
    <source>
        <dbReference type="SMART" id="SM00846"/>
    </source>
</evidence>
<keyword evidence="2 8" id="KW-0560">Oxidoreductase</keyword>
<dbReference type="GO" id="GO:0016620">
    <property type="term" value="F:oxidoreductase activity, acting on the aldehyde or oxo group of donors, NAD or NADP as acceptor"/>
    <property type="evidence" value="ECO:0007669"/>
    <property type="project" value="InterPro"/>
</dbReference>
<evidence type="ECO:0000256" key="1">
    <source>
        <dbReference type="ARBA" id="ARBA00007406"/>
    </source>
</evidence>